<dbReference type="InterPro" id="IPR003591">
    <property type="entry name" value="Leu-rich_rpt_typical-subtyp"/>
</dbReference>
<evidence type="ECO:0000313" key="16">
    <source>
        <dbReference type="Proteomes" id="UP001141552"/>
    </source>
</evidence>
<keyword evidence="6" id="KW-0677">Repeat</keyword>
<reference evidence="15" key="1">
    <citation type="submission" date="2022-02" db="EMBL/GenBank/DDBJ databases">
        <authorList>
            <person name="Henning P.M."/>
            <person name="McCubbin A.G."/>
            <person name="Shore J.S."/>
        </authorList>
    </citation>
    <scope>NUCLEOTIDE SEQUENCE</scope>
    <source>
        <strain evidence="15">F60SS</strain>
        <tissue evidence="15">Leaves</tissue>
    </source>
</reference>
<dbReference type="PANTHER" id="PTHR48010">
    <property type="entry name" value="OS05G0588300 PROTEIN"/>
    <property type="match status" value="1"/>
</dbReference>
<evidence type="ECO:0000259" key="14">
    <source>
        <dbReference type="PROSITE" id="PS50011"/>
    </source>
</evidence>
<keyword evidence="7" id="KW-0547">Nucleotide-binding</keyword>
<sequence>MRWYACYDTSCLLFLSLVMSSLFVSFPTTVFSQLSPDQNATMIKLSQLLNGIVSPWNASIESNPCSWKGVNCSSGNSSVIQLSLSGFGISTSDFLPFVCEIKSLQSLDVSSNLLTSIPDKFLSDCGGIDGLKLLNFSKNRLVGSLPTFSGFGGLESLDLSYNSLSGEISLQLDGLVSLKSVNLGFNKFNGSLPMSLGNSTVLEQLALSMNLFGGTIPTEIVNYQNLKVIDLGANQLSGIIPYTIGNLSKLETLILSINKLSGDIPPTIANISTLYRFSANQNQFAGTIPSGLTRFLSYLDLSYNKLGGPIPADLLSQPNLVHVDLSYNLLEGSMPENLSPSLFRLRLGSNYLYGSIPSSFSLLKNLTYLELDNNSLTSGIPGELGSCQSLALLNLAQNELKGSLPTSLGNLTKLEILKLQKNRLHGEIPVEITKLSKLSTLNISWNSLMGVIPPSISNLQNLAHLYLQGNNLSGPLPNSMGRMSSLLELQLGQNQLSGSIRQLPLKLQIALNLSSNLFNGTIPDALSQLTDLEILDLSNNKFSGAIPDSLTRLFALTQLILSNNQLSGVIPDFRSFVTLQLSGNLGLVNKTGNAPQGSLKKKKSVVLPVILALVSAVLATGIVTVFVLSCSRRFLKVDDQQSQLEEDLPVPRVIEGNLLTANVMHRSNIDFDKVLEIVSDPINVELKTRFSTYYKATMPSGVNYFVKKLNWSDKIYQYGNHDKFGQELEILGKLTNSNVMTPLAYVLTVDSAYLFYEYAPKGTLFDVLHGKLGNDLDWASRYSIAVGVAQALTFLHGYASNPILLLDLSSRNIFLKSLKEPVVGDIELCKVIDPTKSTGSLSTVAGSVGYIPPEYAYTMRVTMAGNVYSFGVILLELLTGKPAVSEGTELAKWVLNNTMQQDRLDHILDFNISSSPAVRGQMLAVLKIALNCVSLSPEARPKMKSVLRMVLNAR</sequence>
<dbReference type="GO" id="GO:0016020">
    <property type="term" value="C:membrane"/>
    <property type="evidence" value="ECO:0007669"/>
    <property type="project" value="UniProtKB-SubCell"/>
</dbReference>
<organism evidence="15 16">
    <name type="scientific">Turnera subulata</name>
    <dbReference type="NCBI Taxonomy" id="218843"/>
    <lineage>
        <taxon>Eukaryota</taxon>
        <taxon>Viridiplantae</taxon>
        <taxon>Streptophyta</taxon>
        <taxon>Embryophyta</taxon>
        <taxon>Tracheophyta</taxon>
        <taxon>Spermatophyta</taxon>
        <taxon>Magnoliopsida</taxon>
        <taxon>eudicotyledons</taxon>
        <taxon>Gunneridae</taxon>
        <taxon>Pentapetalae</taxon>
        <taxon>rosids</taxon>
        <taxon>fabids</taxon>
        <taxon>Malpighiales</taxon>
        <taxon>Passifloraceae</taxon>
        <taxon>Turnera</taxon>
    </lineage>
</organism>
<dbReference type="PRINTS" id="PR00019">
    <property type="entry name" value="LEURICHRPT"/>
</dbReference>
<dbReference type="SUPFAM" id="SSF52058">
    <property type="entry name" value="L domain-like"/>
    <property type="match status" value="2"/>
</dbReference>
<keyword evidence="16" id="KW-1185">Reference proteome</keyword>
<evidence type="ECO:0000256" key="9">
    <source>
        <dbReference type="ARBA" id="ARBA00022989"/>
    </source>
</evidence>
<comment type="subcellular location">
    <subcellularLocation>
        <location evidence="1">Membrane</location>
        <topology evidence="1">Single-pass type I membrane protein</topology>
    </subcellularLocation>
</comment>
<dbReference type="Pfam" id="PF00560">
    <property type="entry name" value="LRR_1"/>
    <property type="match status" value="3"/>
</dbReference>
<dbReference type="InterPro" id="IPR011009">
    <property type="entry name" value="Kinase-like_dom_sf"/>
</dbReference>
<dbReference type="EMBL" id="JAKUCV010006726">
    <property type="protein sequence ID" value="KAJ4826175.1"/>
    <property type="molecule type" value="Genomic_DNA"/>
</dbReference>
<dbReference type="SMART" id="SM00365">
    <property type="entry name" value="LRR_SD22"/>
    <property type="match status" value="5"/>
</dbReference>
<keyword evidence="11" id="KW-0675">Receptor</keyword>
<dbReference type="Gene3D" id="3.30.200.20">
    <property type="entry name" value="Phosphorylase Kinase, domain 1"/>
    <property type="match status" value="1"/>
</dbReference>
<dbReference type="Pfam" id="PF13855">
    <property type="entry name" value="LRR_8"/>
    <property type="match status" value="2"/>
</dbReference>
<dbReference type="Pfam" id="PF00069">
    <property type="entry name" value="Pkinase"/>
    <property type="match status" value="1"/>
</dbReference>
<keyword evidence="3" id="KW-0808">Transferase</keyword>
<keyword evidence="12" id="KW-0325">Glycoprotein</keyword>
<dbReference type="PROSITE" id="PS51450">
    <property type="entry name" value="LRR"/>
    <property type="match status" value="1"/>
</dbReference>
<keyword evidence="10 13" id="KW-0472">Membrane</keyword>
<evidence type="ECO:0000256" key="4">
    <source>
        <dbReference type="ARBA" id="ARBA00022692"/>
    </source>
</evidence>
<dbReference type="PROSITE" id="PS50011">
    <property type="entry name" value="PROTEIN_KINASE_DOM"/>
    <property type="match status" value="1"/>
</dbReference>
<dbReference type="AlphaFoldDB" id="A0A9Q0F8I0"/>
<dbReference type="InterPro" id="IPR000719">
    <property type="entry name" value="Prot_kinase_dom"/>
</dbReference>
<evidence type="ECO:0000256" key="5">
    <source>
        <dbReference type="ARBA" id="ARBA00022729"/>
    </source>
</evidence>
<dbReference type="InterPro" id="IPR050994">
    <property type="entry name" value="At_inactive_RLKs"/>
</dbReference>
<keyword evidence="5" id="KW-0732">Signal</keyword>
<dbReference type="Pfam" id="PF23598">
    <property type="entry name" value="LRR_14"/>
    <property type="match status" value="1"/>
</dbReference>
<evidence type="ECO:0000256" key="11">
    <source>
        <dbReference type="ARBA" id="ARBA00023170"/>
    </source>
</evidence>
<comment type="caution">
    <text evidence="15">The sequence shown here is derived from an EMBL/GenBank/DDBJ whole genome shotgun (WGS) entry which is preliminary data.</text>
</comment>
<dbReference type="Gene3D" id="3.80.10.10">
    <property type="entry name" value="Ribonuclease Inhibitor"/>
    <property type="match status" value="3"/>
</dbReference>
<dbReference type="PANTHER" id="PTHR48010:SF55">
    <property type="entry name" value="OS01G0607900 PROTEIN"/>
    <property type="match status" value="1"/>
</dbReference>
<feature type="domain" description="Protein kinase" evidence="14">
    <location>
        <begin position="679"/>
        <end position="954"/>
    </location>
</feature>
<name>A0A9Q0F8I0_9ROSI</name>
<evidence type="ECO:0000256" key="10">
    <source>
        <dbReference type="ARBA" id="ARBA00023136"/>
    </source>
</evidence>
<proteinExistence type="predicted"/>
<keyword evidence="9 13" id="KW-1133">Transmembrane helix</keyword>
<dbReference type="SMART" id="SM00369">
    <property type="entry name" value="LRR_TYP"/>
    <property type="match status" value="9"/>
</dbReference>
<dbReference type="Pfam" id="PF08263">
    <property type="entry name" value="LRRNT_2"/>
    <property type="match status" value="1"/>
</dbReference>
<reference evidence="15" key="2">
    <citation type="journal article" date="2023" name="Plants (Basel)">
        <title>Annotation of the Turnera subulata (Passifloraceae) Draft Genome Reveals the S-Locus Evolved after the Divergence of Turneroideae from Passifloroideae in a Stepwise Manner.</title>
        <authorList>
            <person name="Henning P.M."/>
            <person name="Roalson E.H."/>
            <person name="Mir W."/>
            <person name="McCubbin A.G."/>
            <person name="Shore J.S."/>
        </authorList>
    </citation>
    <scope>NUCLEOTIDE SEQUENCE</scope>
    <source>
        <strain evidence="15">F60SS</strain>
    </source>
</reference>
<evidence type="ECO:0000256" key="7">
    <source>
        <dbReference type="ARBA" id="ARBA00022741"/>
    </source>
</evidence>
<dbReference type="FunFam" id="1.10.510.10:FF:000388">
    <property type="entry name" value="Leucine-rich repeat receptor-like tyrosine-protein kinase PXC3"/>
    <property type="match status" value="1"/>
</dbReference>
<evidence type="ECO:0000256" key="3">
    <source>
        <dbReference type="ARBA" id="ARBA00022679"/>
    </source>
</evidence>
<evidence type="ECO:0000256" key="6">
    <source>
        <dbReference type="ARBA" id="ARBA00022737"/>
    </source>
</evidence>
<gene>
    <name evidence="15" type="ORF">Tsubulata_034271</name>
</gene>
<dbReference type="OrthoDB" id="4062651at2759"/>
<dbReference type="Proteomes" id="UP001141552">
    <property type="component" value="Unassembled WGS sequence"/>
</dbReference>
<keyword evidence="2" id="KW-0433">Leucine-rich repeat</keyword>
<dbReference type="FunFam" id="3.80.10.10:FF:000041">
    <property type="entry name" value="LRR receptor-like serine/threonine-protein kinase ERECTA"/>
    <property type="match status" value="1"/>
</dbReference>
<dbReference type="InterPro" id="IPR032675">
    <property type="entry name" value="LRR_dom_sf"/>
</dbReference>
<evidence type="ECO:0000256" key="13">
    <source>
        <dbReference type="SAM" id="Phobius"/>
    </source>
</evidence>
<evidence type="ECO:0000256" key="1">
    <source>
        <dbReference type="ARBA" id="ARBA00004479"/>
    </source>
</evidence>
<dbReference type="FunFam" id="3.30.200.20:FF:000454">
    <property type="entry name" value="Leucine-rich repeat receptor-like tyrosine-protein kinase PXC3"/>
    <property type="match status" value="1"/>
</dbReference>
<dbReference type="SUPFAM" id="SSF56112">
    <property type="entry name" value="Protein kinase-like (PK-like)"/>
    <property type="match status" value="1"/>
</dbReference>
<feature type="transmembrane region" description="Helical" evidence="13">
    <location>
        <begin position="605"/>
        <end position="628"/>
    </location>
</feature>
<dbReference type="Gene3D" id="1.10.510.10">
    <property type="entry name" value="Transferase(Phosphotransferase) domain 1"/>
    <property type="match status" value="1"/>
</dbReference>
<dbReference type="GO" id="GO:0004672">
    <property type="term" value="F:protein kinase activity"/>
    <property type="evidence" value="ECO:0007669"/>
    <property type="project" value="InterPro"/>
</dbReference>
<evidence type="ECO:0000256" key="12">
    <source>
        <dbReference type="ARBA" id="ARBA00023180"/>
    </source>
</evidence>
<dbReference type="InterPro" id="IPR055414">
    <property type="entry name" value="LRR_R13L4/SHOC2-like"/>
</dbReference>
<protein>
    <recommendedName>
        <fullName evidence="14">Protein kinase domain-containing protein</fullName>
    </recommendedName>
</protein>
<evidence type="ECO:0000256" key="8">
    <source>
        <dbReference type="ARBA" id="ARBA00022840"/>
    </source>
</evidence>
<evidence type="ECO:0000313" key="15">
    <source>
        <dbReference type="EMBL" id="KAJ4826175.1"/>
    </source>
</evidence>
<dbReference type="InterPro" id="IPR001611">
    <property type="entry name" value="Leu-rich_rpt"/>
</dbReference>
<dbReference type="GO" id="GO:0005524">
    <property type="term" value="F:ATP binding"/>
    <property type="evidence" value="ECO:0007669"/>
    <property type="project" value="UniProtKB-KW"/>
</dbReference>
<keyword evidence="4 13" id="KW-0812">Transmembrane</keyword>
<dbReference type="FunFam" id="3.80.10.10:FF:000095">
    <property type="entry name" value="LRR receptor-like serine/threonine-protein kinase GSO1"/>
    <property type="match status" value="1"/>
</dbReference>
<dbReference type="FunFam" id="3.80.10.10:FF:000512">
    <property type="entry name" value="Leucine-rich repeat receptor-like serine/threonine-protein kinase BAM3"/>
    <property type="match status" value="1"/>
</dbReference>
<keyword evidence="8" id="KW-0067">ATP-binding</keyword>
<evidence type="ECO:0000256" key="2">
    <source>
        <dbReference type="ARBA" id="ARBA00022614"/>
    </source>
</evidence>
<accession>A0A9Q0F8I0</accession>
<dbReference type="InterPro" id="IPR013210">
    <property type="entry name" value="LRR_N_plant-typ"/>
</dbReference>